<dbReference type="InterPro" id="IPR050764">
    <property type="entry name" value="CbbQ/NirQ/NorQ/GpvN"/>
</dbReference>
<dbReference type="InterPro" id="IPR003593">
    <property type="entry name" value="AAA+_ATPase"/>
</dbReference>
<dbReference type="InterPro" id="IPR011704">
    <property type="entry name" value="ATPase_dyneun-rel_AAA"/>
</dbReference>
<dbReference type="Pfam" id="PF07728">
    <property type="entry name" value="AAA_5"/>
    <property type="match status" value="1"/>
</dbReference>
<accession>A0ABU8HHY3</accession>
<dbReference type="SUPFAM" id="SSF52540">
    <property type="entry name" value="P-loop containing nucleoside triphosphate hydrolases"/>
    <property type="match status" value="1"/>
</dbReference>
<dbReference type="EMBL" id="JBBAXC010000017">
    <property type="protein sequence ID" value="MEI5908882.1"/>
    <property type="molecule type" value="Genomic_DNA"/>
</dbReference>
<sequence>MDQLRHQLPSEVQHMINERKERFIDSQQELIGKGGYTAADSAIIEDCLIALSLGKNVLLKGPTGAGKTKLAETISAIFQQPMHSVNCSVDLDAEALLGFKTLQQQNGETVIGFTPGPVIQAMKSGHLLYIDEINMAKPETLPILNGVLDYRRMITNPFTSEVISAQPSFGVVAAINEGYVGTVPLNEALKNRFVVIEVPYIQGDVLFSVLQEQSKLKNEDLLGQFVQLSFDLNTQVKNGQVSEEAASIRALLDASDLAVYLPPLRAIQRGIIDKLEDERERAAIFNIAQTIFG</sequence>
<feature type="domain" description="AAA+ ATPase" evidence="2">
    <location>
        <begin position="53"/>
        <end position="203"/>
    </location>
</feature>
<dbReference type="RefSeq" id="WP_336588328.1">
    <property type="nucleotide sequence ID" value="NZ_JBBAXC010000017.1"/>
</dbReference>
<keyword evidence="4" id="KW-1185">Reference proteome</keyword>
<evidence type="ECO:0000259" key="2">
    <source>
        <dbReference type="SMART" id="SM00382"/>
    </source>
</evidence>
<protein>
    <submittedName>
        <fullName evidence="3">MoxR family ATPase</fullName>
    </submittedName>
</protein>
<dbReference type="InterPro" id="IPR027417">
    <property type="entry name" value="P-loop_NTPase"/>
</dbReference>
<dbReference type="Gene3D" id="3.40.50.300">
    <property type="entry name" value="P-loop containing nucleotide triphosphate hydrolases"/>
    <property type="match status" value="1"/>
</dbReference>
<dbReference type="SMART" id="SM00382">
    <property type="entry name" value="AAA"/>
    <property type="match status" value="1"/>
</dbReference>
<dbReference type="PRINTS" id="PR00300">
    <property type="entry name" value="CLPPROTEASEA"/>
</dbReference>
<gene>
    <name evidence="3" type="ORF">WAK64_17675</name>
</gene>
<comment type="caution">
    <text evidence="3">The sequence shown here is derived from an EMBL/GenBank/DDBJ whole genome shotgun (WGS) entry which is preliminary data.</text>
</comment>
<dbReference type="InterPro" id="IPR001270">
    <property type="entry name" value="ClpA/B"/>
</dbReference>
<dbReference type="PANTHER" id="PTHR42759:SF1">
    <property type="entry name" value="MAGNESIUM-CHELATASE SUBUNIT CHLD"/>
    <property type="match status" value="1"/>
</dbReference>
<dbReference type="Proteomes" id="UP001312865">
    <property type="component" value="Unassembled WGS sequence"/>
</dbReference>
<evidence type="ECO:0000256" key="1">
    <source>
        <dbReference type="ARBA" id="ARBA00009417"/>
    </source>
</evidence>
<evidence type="ECO:0000313" key="4">
    <source>
        <dbReference type="Proteomes" id="UP001312865"/>
    </source>
</evidence>
<name>A0ABU8HHY3_9BACI</name>
<organism evidence="3 4">
    <name type="scientific">Bacillus spongiae</name>
    <dbReference type="NCBI Taxonomy" id="2683610"/>
    <lineage>
        <taxon>Bacteria</taxon>
        <taxon>Bacillati</taxon>
        <taxon>Bacillota</taxon>
        <taxon>Bacilli</taxon>
        <taxon>Bacillales</taxon>
        <taxon>Bacillaceae</taxon>
        <taxon>Bacillus</taxon>
    </lineage>
</organism>
<proteinExistence type="inferred from homology"/>
<evidence type="ECO:0000313" key="3">
    <source>
        <dbReference type="EMBL" id="MEI5908882.1"/>
    </source>
</evidence>
<reference evidence="3 4" key="1">
    <citation type="journal article" date="2018" name="J. Microbiol.">
        <title>Bacillus spongiae sp. nov., isolated from sponge of Jeju Island.</title>
        <authorList>
            <person name="Lee G.E."/>
            <person name="Im W.T."/>
            <person name="Park J.S."/>
        </authorList>
    </citation>
    <scope>NUCLEOTIDE SEQUENCE [LARGE SCALE GENOMIC DNA]</scope>
    <source>
        <strain evidence="3 4">135PIL107-10</strain>
    </source>
</reference>
<dbReference type="PANTHER" id="PTHR42759">
    <property type="entry name" value="MOXR FAMILY PROTEIN"/>
    <property type="match status" value="1"/>
</dbReference>
<comment type="similarity">
    <text evidence="1">Belongs to the CbbQ/NirQ/NorQ/GpvN family.</text>
</comment>